<evidence type="ECO:0000313" key="7">
    <source>
        <dbReference type="Proteomes" id="UP000824024"/>
    </source>
</evidence>
<dbReference type="AlphaFoldDB" id="A0A9D2D2V9"/>
<evidence type="ECO:0000259" key="4">
    <source>
        <dbReference type="PROSITE" id="PS50042"/>
    </source>
</evidence>
<dbReference type="SUPFAM" id="SSF51206">
    <property type="entry name" value="cAMP-binding domain-like"/>
    <property type="match status" value="1"/>
</dbReference>
<name>A0A9D2D2V9_9FIRM</name>
<dbReference type="GO" id="GO:0006355">
    <property type="term" value="P:regulation of DNA-templated transcription"/>
    <property type="evidence" value="ECO:0007669"/>
    <property type="project" value="InterPro"/>
</dbReference>
<dbReference type="Gene3D" id="2.60.120.10">
    <property type="entry name" value="Jelly Rolls"/>
    <property type="match status" value="1"/>
</dbReference>
<dbReference type="Pfam" id="PF00027">
    <property type="entry name" value="cNMP_binding"/>
    <property type="match status" value="1"/>
</dbReference>
<dbReference type="Proteomes" id="UP000824024">
    <property type="component" value="Unassembled WGS sequence"/>
</dbReference>
<sequence length="218" mass="24564">MDYEFFTKTALFQGASKDEISAMLRCLNARTKNFSKGEYILRTGETADCVGLVLAGSVTIENDDIWGNRSILIHIGTGEIFAETYACIPGERLMINAIANEDTKILFLNISQILQTCPRSCAHHTAMIRNLLQISAQKNLALSRRILHTSSKSIRGRLLSYFSQQILQTGSRKFTIPFNRQQLADYLNVDRSALSSELSKMQKEGILTYKKNQFSLNE</sequence>
<organism evidence="6 7">
    <name type="scientific">Candidatus Eubacterium avistercoris</name>
    <dbReference type="NCBI Taxonomy" id="2838567"/>
    <lineage>
        <taxon>Bacteria</taxon>
        <taxon>Bacillati</taxon>
        <taxon>Bacillota</taxon>
        <taxon>Clostridia</taxon>
        <taxon>Eubacteriales</taxon>
        <taxon>Eubacteriaceae</taxon>
        <taxon>Eubacterium</taxon>
    </lineage>
</organism>
<dbReference type="PROSITE" id="PS50042">
    <property type="entry name" value="CNMP_BINDING_3"/>
    <property type="match status" value="1"/>
</dbReference>
<evidence type="ECO:0000313" key="6">
    <source>
        <dbReference type="EMBL" id="HIZ07622.1"/>
    </source>
</evidence>
<protein>
    <submittedName>
        <fullName evidence="6">Crp/Fnr family transcriptional regulator</fullName>
    </submittedName>
</protein>
<dbReference type="InterPro" id="IPR014710">
    <property type="entry name" value="RmlC-like_jellyroll"/>
</dbReference>
<dbReference type="EMBL" id="DXCH01000187">
    <property type="protein sequence ID" value="HIZ07622.1"/>
    <property type="molecule type" value="Genomic_DNA"/>
</dbReference>
<dbReference type="CDD" id="cd00038">
    <property type="entry name" value="CAP_ED"/>
    <property type="match status" value="1"/>
</dbReference>
<evidence type="ECO:0000256" key="1">
    <source>
        <dbReference type="ARBA" id="ARBA00023015"/>
    </source>
</evidence>
<dbReference type="SUPFAM" id="SSF46785">
    <property type="entry name" value="Winged helix' DNA-binding domain"/>
    <property type="match status" value="1"/>
</dbReference>
<dbReference type="GO" id="GO:0003677">
    <property type="term" value="F:DNA binding"/>
    <property type="evidence" value="ECO:0007669"/>
    <property type="project" value="UniProtKB-KW"/>
</dbReference>
<dbReference type="InterPro" id="IPR036390">
    <property type="entry name" value="WH_DNA-bd_sf"/>
</dbReference>
<keyword evidence="2" id="KW-0238">DNA-binding</keyword>
<dbReference type="PROSITE" id="PS51063">
    <property type="entry name" value="HTH_CRP_2"/>
    <property type="match status" value="1"/>
</dbReference>
<gene>
    <name evidence="6" type="ORF">IAA08_06785</name>
</gene>
<feature type="domain" description="Cyclic nucleotide-binding" evidence="4">
    <location>
        <begin position="11"/>
        <end position="83"/>
    </location>
</feature>
<evidence type="ECO:0000256" key="3">
    <source>
        <dbReference type="ARBA" id="ARBA00023163"/>
    </source>
</evidence>
<evidence type="ECO:0000259" key="5">
    <source>
        <dbReference type="PROSITE" id="PS51063"/>
    </source>
</evidence>
<comment type="caution">
    <text evidence="6">The sequence shown here is derived from an EMBL/GenBank/DDBJ whole genome shotgun (WGS) entry which is preliminary data.</text>
</comment>
<dbReference type="Pfam" id="PF13545">
    <property type="entry name" value="HTH_Crp_2"/>
    <property type="match status" value="1"/>
</dbReference>
<dbReference type="InterPro" id="IPR018490">
    <property type="entry name" value="cNMP-bd_dom_sf"/>
</dbReference>
<evidence type="ECO:0000256" key="2">
    <source>
        <dbReference type="ARBA" id="ARBA00023125"/>
    </source>
</evidence>
<accession>A0A9D2D2V9</accession>
<keyword evidence="3" id="KW-0804">Transcription</keyword>
<proteinExistence type="predicted"/>
<reference evidence="6" key="2">
    <citation type="submission" date="2021-04" db="EMBL/GenBank/DDBJ databases">
        <authorList>
            <person name="Gilroy R."/>
        </authorList>
    </citation>
    <scope>NUCLEOTIDE SEQUENCE</scope>
    <source>
        <strain evidence="6">CHK192-9172</strain>
    </source>
</reference>
<keyword evidence="1" id="KW-0805">Transcription regulation</keyword>
<feature type="domain" description="HTH crp-type" evidence="5">
    <location>
        <begin position="152"/>
        <end position="218"/>
    </location>
</feature>
<reference evidence="6" key="1">
    <citation type="journal article" date="2021" name="PeerJ">
        <title>Extensive microbial diversity within the chicken gut microbiome revealed by metagenomics and culture.</title>
        <authorList>
            <person name="Gilroy R."/>
            <person name="Ravi A."/>
            <person name="Getino M."/>
            <person name="Pursley I."/>
            <person name="Horton D.L."/>
            <person name="Alikhan N.F."/>
            <person name="Baker D."/>
            <person name="Gharbi K."/>
            <person name="Hall N."/>
            <person name="Watson M."/>
            <person name="Adriaenssens E.M."/>
            <person name="Foster-Nyarko E."/>
            <person name="Jarju S."/>
            <person name="Secka A."/>
            <person name="Antonio M."/>
            <person name="Oren A."/>
            <person name="Chaudhuri R.R."/>
            <person name="La Ragione R."/>
            <person name="Hildebrand F."/>
            <person name="Pallen M.J."/>
        </authorList>
    </citation>
    <scope>NUCLEOTIDE SEQUENCE</scope>
    <source>
        <strain evidence="6">CHK192-9172</strain>
    </source>
</reference>
<dbReference type="InterPro" id="IPR000595">
    <property type="entry name" value="cNMP-bd_dom"/>
</dbReference>
<dbReference type="InterPro" id="IPR012318">
    <property type="entry name" value="HTH_CRP"/>
</dbReference>